<proteinExistence type="predicted"/>
<gene>
    <name evidence="2" type="ORF">SAMN04488004_11918</name>
</gene>
<evidence type="ECO:0008006" key="4">
    <source>
        <dbReference type="Google" id="ProtNLM"/>
    </source>
</evidence>
<dbReference type="EMBL" id="FOTF01000019">
    <property type="protein sequence ID" value="SFL44102.1"/>
    <property type="molecule type" value="Genomic_DNA"/>
</dbReference>
<keyword evidence="3" id="KW-1185">Reference proteome</keyword>
<dbReference type="RefSeq" id="WP_090190877.1">
    <property type="nucleotide sequence ID" value="NZ_CAXYBM010000018.1"/>
</dbReference>
<protein>
    <recommendedName>
        <fullName evidence="4">Transglycosylase associated protein</fullName>
    </recommendedName>
</protein>
<feature type="transmembrane region" description="Helical" evidence="1">
    <location>
        <begin position="62"/>
        <end position="87"/>
    </location>
</feature>
<evidence type="ECO:0000256" key="1">
    <source>
        <dbReference type="SAM" id="Phobius"/>
    </source>
</evidence>
<keyword evidence="1" id="KW-1133">Transmembrane helix</keyword>
<name>A0A1I4HPN0_9RHOB</name>
<keyword evidence="1" id="KW-0812">Transmembrane</keyword>
<reference evidence="2 3" key="1">
    <citation type="submission" date="2016-10" db="EMBL/GenBank/DDBJ databases">
        <authorList>
            <person name="de Groot N.N."/>
        </authorList>
    </citation>
    <scope>NUCLEOTIDE SEQUENCE [LARGE SCALE GENOMIC DNA]</scope>
    <source>
        <strain evidence="2 3">DSM 16199</strain>
    </source>
</reference>
<keyword evidence="1" id="KW-0472">Membrane</keyword>
<accession>A0A1I4HPN0</accession>
<organism evidence="2 3">
    <name type="scientific">Loktanella salsilacus</name>
    <dbReference type="NCBI Taxonomy" id="195913"/>
    <lineage>
        <taxon>Bacteria</taxon>
        <taxon>Pseudomonadati</taxon>
        <taxon>Pseudomonadota</taxon>
        <taxon>Alphaproteobacteria</taxon>
        <taxon>Rhodobacterales</taxon>
        <taxon>Roseobacteraceae</taxon>
        <taxon>Loktanella</taxon>
    </lineage>
</organism>
<dbReference type="Proteomes" id="UP000199550">
    <property type="component" value="Unassembled WGS sequence"/>
</dbReference>
<feature type="transmembrane region" description="Helical" evidence="1">
    <location>
        <begin position="37"/>
        <end position="56"/>
    </location>
</feature>
<evidence type="ECO:0000313" key="3">
    <source>
        <dbReference type="Proteomes" id="UP000199550"/>
    </source>
</evidence>
<sequence>METFFEVVGWGALTFLAIIGLVAGLIASAVTGGNRAAYVIAGILGAIALPFVLALLGVTAAIGASLIAILVMGIIGAVLLVVLFKALTGRADTPRR</sequence>
<dbReference type="STRING" id="195913.SAMN04488004_11918"/>
<dbReference type="OrthoDB" id="7875780at2"/>
<feature type="transmembrane region" description="Helical" evidence="1">
    <location>
        <begin position="12"/>
        <end position="30"/>
    </location>
</feature>
<dbReference type="AlphaFoldDB" id="A0A1I4HPN0"/>
<evidence type="ECO:0000313" key="2">
    <source>
        <dbReference type="EMBL" id="SFL44102.1"/>
    </source>
</evidence>